<accession>A0ABP8XFR9</accession>
<feature type="transmembrane region" description="Helical" evidence="1">
    <location>
        <begin position="20"/>
        <end position="37"/>
    </location>
</feature>
<evidence type="ECO:0000256" key="1">
    <source>
        <dbReference type="SAM" id="Phobius"/>
    </source>
</evidence>
<keyword evidence="3" id="KW-1185">Reference proteome</keyword>
<reference evidence="3" key="1">
    <citation type="journal article" date="2019" name="Int. J. Syst. Evol. Microbiol.">
        <title>The Global Catalogue of Microorganisms (GCM) 10K type strain sequencing project: providing services to taxonomists for standard genome sequencing and annotation.</title>
        <authorList>
            <consortium name="The Broad Institute Genomics Platform"/>
            <consortium name="The Broad Institute Genome Sequencing Center for Infectious Disease"/>
            <person name="Wu L."/>
            <person name="Ma J."/>
        </authorList>
    </citation>
    <scope>NUCLEOTIDE SEQUENCE [LARGE SCALE GENOMIC DNA]</scope>
    <source>
        <strain evidence="3">JCM 18958</strain>
    </source>
</reference>
<feature type="transmembrane region" description="Helical" evidence="1">
    <location>
        <begin position="83"/>
        <end position="102"/>
    </location>
</feature>
<sequence length="152" mass="16344">MERRDLVRRALHVHPLSTYLVFQALTPVLALGYAAVLSPGGGWSPWLLCWAVLMGVGLVWTQLVWGPCWEAGADYGLTTGVRIALMAVSGVALMLPFLVLNVVVDPVWFLYVLVLTPYGLVGGLLGGAVLAIRDRGAVPVPRLHDAADANHH</sequence>
<gene>
    <name evidence="2" type="ORF">GCM10025781_27280</name>
</gene>
<comment type="caution">
    <text evidence="2">The sequence shown here is derived from an EMBL/GenBank/DDBJ whole genome shotgun (WGS) entry which is preliminary data.</text>
</comment>
<evidence type="ECO:0000313" key="2">
    <source>
        <dbReference type="EMBL" id="GAA4707214.1"/>
    </source>
</evidence>
<keyword evidence="1" id="KW-0812">Transmembrane</keyword>
<evidence type="ECO:0000313" key="3">
    <source>
        <dbReference type="Proteomes" id="UP001501446"/>
    </source>
</evidence>
<feature type="transmembrane region" description="Helical" evidence="1">
    <location>
        <begin position="43"/>
        <end position="63"/>
    </location>
</feature>
<feature type="transmembrane region" description="Helical" evidence="1">
    <location>
        <begin position="108"/>
        <end position="132"/>
    </location>
</feature>
<protein>
    <submittedName>
        <fullName evidence="2">Uncharacterized protein</fullName>
    </submittedName>
</protein>
<organism evidence="2 3">
    <name type="scientific">Kocuria gwangalliensis</name>
    <dbReference type="NCBI Taxonomy" id="501592"/>
    <lineage>
        <taxon>Bacteria</taxon>
        <taxon>Bacillati</taxon>
        <taxon>Actinomycetota</taxon>
        <taxon>Actinomycetes</taxon>
        <taxon>Micrococcales</taxon>
        <taxon>Micrococcaceae</taxon>
        <taxon>Kocuria</taxon>
    </lineage>
</organism>
<proteinExistence type="predicted"/>
<keyword evidence="1" id="KW-1133">Transmembrane helix</keyword>
<dbReference type="EMBL" id="BAABLN010000067">
    <property type="protein sequence ID" value="GAA4707214.1"/>
    <property type="molecule type" value="Genomic_DNA"/>
</dbReference>
<keyword evidence="1" id="KW-0472">Membrane</keyword>
<dbReference type="Proteomes" id="UP001501446">
    <property type="component" value="Unassembled WGS sequence"/>
</dbReference>
<name>A0ABP8XFR9_9MICC</name>